<dbReference type="AlphaFoldDB" id="A0A8H4RFY3"/>
<accession>A0A8H4RFY3</accession>
<dbReference type="EMBL" id="JAAMPI010000690">
    <property type="protein sequence ID" value="KAF4629342.1"/>
    <property type="molecule type" value="Genomic_DNA"/>
</dbReference>
<evidence type="ECO:0000256" key="1">
    <source>
        <dbReference type="SAM" id="MobiDB-lite"/>
    </source>
</evidence>
<feature type="compositionally biased region" description="Acidic residues" evidence="1">
    <location>
        <begin position="344"/>
        <end position="358"/>
    </location>
</feature>
<dbReference type="Proteomes" id="UP000566819">
    <property type="component" value="Unassembled WGS sequence"/>
</dbReference>
<organism evidence="2 3">
    <name type="scientific">Cudoniella acicularis</name>
    <dbReference type="NCBI Taxonomy" id="354080"/>
    <lineage>
        <taxon>Eukaryota</taxon>
        <taxon>Fungi</taxon>
        <taxon>Dikarya</taxon>
        <taxon>Ascomycota</taxon>
        <taxon>Pezizomycotina</taxon>
        <taxon>Leotiomycetes</taxon>
        <taxon>Helotiales</taxon>
        <taxon>Tricladiaceae</taxon>
        <taxon>Cudoniella</taxon>
    </lineage>
</organism>
<proteinExistence type="predicted"/>
<reference evidence="2 3" key="1">
    <citation type="submission" date="2020-03" db="EMBL/GenBank/DDBJ databases">
        <title>Draft Genome Sequence of Cudoniella acicularis.</title>
        <authorList>
            <person name="Buettner E."/>
            <person name="Kellner H."/>
        </authorList>
    </citation>
    <scope>NUCLEOTIDE SEQUENCE [LARGE SCALE GENOMIC DNA]</scope>
    <source>
        <strain evidence="2 3">DSM 108380</strain>
    </source>
</reference>
<keyword evidence="3" id="KW-1185">Reference proteome</keyword>
<feature type="compositionally biased region" description="Polar residues" evidence="1">
    <location>
        <begin position="86"/>
        <end position="98"/>
    </location>
</feature>
<feature type="region of interest" description="Disordered" evidence="1">
    <location>
        <begin position="50"/>
        <end position="98"/>
    </location>
</feature>
<feature type="region of interest" description="Disordered" evidence="1">
    <location>
        <begin position="327"/>
        <end position="376"/>
    </location>
</feature>
<evidence type="ECO:0000313" key="2">
    <source>
        <dbReference type="EMBL" id="KAF4629342.1"/>
    </source>
</evidence>
<gene>
    <name evidence="2" type="ORF">G7Y89_g8809</name>
</gene>
<feature type="compositionally biased region" description="Low complexity" evidence="1">
    <location>
        <begin position="54"/>
        <end position="72"/>
    </location>
</feature>
<comment type="caution">
    <text evidence="2">The sequence shown here is derived from an EMBL/GenBank/DDBJ whole genome shotgun (WGS) entry which is preliminary data.</text>
</comment>
<feature type="compositionally biased region" description="Basic and acidic residues" evidence="1">
    <location>
        <begin position="367"/>
        <end position="376"/>
    </location>
</feature>
<sequence length="376" mass="41368">MILRADAKFSSHIGQAFLGPDDAAMAVQERLLSGDGLTIVLEHGIQKMRVTSTPPAKSPAGKKAALKTPAAAAKKHKGTKSDERSGSSVPSCSDNEQASVVRGQTFQSAADVINFLRSVSDPHDRYDAQIETLEAITAFRTRSADMIEEVFTKLNGGADHHRNNKARRDRMAEATKNIKGKWDGGMMARLASEKSSTNFMQQIRPLAKFFPEEEAACRLNGATIDRLSTLRKGVSTQRSIRTADANVPLTPTQATRSFFSVDTTSFNISNPPQPFMQAALVKSEESGPVSAAVKNEMLPDFNRIKQRIRNSDDYYQRAERHSVVKVDNKENDVECSDWSGISDSEPEEADESENEDMDLLTLEEAPLDSKTEEAEE</sequence>
<name>A0A8H4RFY3_9HELO</name>
<evidence type="ECO:0000313" key="3">
    <source>
        <dbReference type="Proteomes" id="UP000566819"/>
    </source>
</evidence>
<protein>
    <submittedName>
        <fullName evidence="2">Uncharacterized protein</fullName>
    </submittedName>
</protein>